<protein>
    <submittedName>
        <fullName evidence="1">Glu leu phe val dehydrogenase family</fullName>
    </submittedName>
</protein>
<dbReference type="Gene3D" id="3.10.180.10">
    <property type="entry name" value="2,3-Dihydroxybiphenyl 1,2-Dioxygenase, domain 1"/>
    <property type="match status" value="1"/>
</dbReference>
<keyword evidence="2" id="KW-1185">Reference proteome</keyword>
<proteinExistence type="predicted"/>
<evidence type="ECO:0000313" key="2">
    <source>
        <dbReference type="Proteomes" id="UP000574317"/>
    </source>
</evidence>
<sequence>MTDTAPKKVFHEEMLGFTHIRTFTVNAGSAPEVQDDGLMHVMGLPQDQQRVLILTGGLTPTSIFSRLLGRKSRSFVHHIAMEVKAVDPLFTARERGWTTTASTPSIDLATGFRQFFLSESETGTTLEFIERRDSAEAFRGACDMGGGNESRGPDSRLTSHSARFIWVSESMGADGIKCQAAELTTYQGSQFSCGRVLLPRTLMSLGCSQGHIPVFLANTNIFLPTESLAIMIFPFRATQAFPLVVGV</sequence>
<evidence type="ECO:0000313" key="1">
    <source>
        <dbReference type="EMBL" id="KAF5557990.1"/>
    </source>
</evidence>
<dbReference type="AlphaFoldDB" id="A0A8H5JPX7"/>
<dbReference type="Proteomes" id="UP000574317">
    <property type="component" value="Unassembled WGS sequence"/>
</dbReference>
<name>A0A8H5JPX7_9HYPO</name>
<reference evidence="1 2" key="1">
    <citation type="submission" date="2020-05" db="EMBL/GenBank/DDBJ databases">
        <title>Identification and distribution of gene clusters putatively required for synthesis of sphingolipid metabolism inhibitors in phylogenetically diverse species of the filamentous fungus Fusarium.</title>
        <authorList>
            <person name="Kim H.-S."/>
            <person name="Busman M."/>
            <person name="Brown D.W."/>
            <person name="Divon H."/>
            <person name="Uhlig S."/>
            <person name="Proctor R.H."/>
        </authorList>
    </citation>
    <scope>NUCLEOTIDE SEQUENCE [LARGE SCALE GENOMIC DNA]</scope>
    <source>
        <strain evidence="1 2">NRRL 25196</strain>
    </source>
</reference>
<organism evidence="1 2">
    <name type="scientific">Fusarium napiforme</name>
    <dbReference type="NCBI Taxonomy" id="42672"/>
    <lineage>
        <taxon>Eukaryota</taxon>
        <taxon>Fungi</taxon>
        <taxon>Dikarya</taxon>
        <taxon>Ascomycota</taxon>
        <taxon>Pezizomycotina</taxon>
        <taxon>Sordariomycetes</taxon>
        <taxon>Hypocreomycetidae</taxon>
        <taxon>Hypocreales</taxon>
        <taxon>Nectriaceae</taxon>
        <taxon>Fusarium</taxon>
        <taxon>Fusarium fujikuroi species complex</taxon>
    </lineage>
</organism>
<comment type="caution">
    <text evidence="1">The sequence shown here is derived from an EMBL/GenBank/DDBJ whole genome shotgun (WGS) entry which is preliminary data.</text>
</comment>
<accession>A0A8H5JPX7</accession>
<gene>
    <name evidence="1" type="ORF">FNAPI_5255</name>
</gene>
<dbReference type="EMBL" id="JAAOAO010000191">
    <property type="protein sequence ID" value="KAF5557990.1"/>
    <property type="molecule type" value="Genomic_DNA"/>
</dbReference>
<dbReference type="SUPFAM" id="SSF54593">
    <property type="entry name" value="Glyoxalase/Bleomycin resistance protein/Dihydroxybiphenyl dioxygenase"/>
    <property type="match status" value="1"/>
</dbReference>
<dbReference type="InterPro" id="IPR029068">
    <property type="entry name" value="Glyas_Bleomycin-R_OHBP_Dase"/>
</dbReference>